<protein>
    <submittedName>
        <fullName evidence="2">HD-GYP domain-containing protein (C-di-GMP phosphodiesterase class II)</fullName>
    </submittedName>
</protein>
<evidence type="ECO:0000313" key="3">
    <source>
        <dbReference type="Proteomes" id="UP000521922"/>
    </source>
</evidence>
<dbReference type="PANTHER" id="PTHR45228:SF4">
    <property type="entry name" value="LIPOPROTEIN"/>
    <property type="match status" value="1"/>
</dbReference>
<dbReference type="InterPro" id="IPR052020">
    <property type="entry name" value="Cyclic_di-GMP/3'3'-cGAMP_PDE"/>
</dbReference>
<proteinExistence type="predicted"/>
<dbReference type="InterPro" id="IPR037522">
    <property type="entry name" value="HD_GYP_dom"/>
</dbReference>
<dbReference type="Pfam" id="PF13487">
    <property type="entry name" value="HD_5"/>
    <property type="match status" value="1"/>
</dbReference>
<feature type="domain" description="HD-GYP" evidence="1">
    <location>
        <begin position="1"/>
        <end position="113"/>
    </location>
</feature>
<dbReference type="EMBL" id="JACCBB010000002">
    <property type="protein sequence ID" value="NYD25083.1"/>
    <property type="molecule type" value="Genomic_DNA"/>
</dbReference>
<keyword evidence="3" id="KW-1185">Reference proteome</keyword>
<evidence type="ECO:0000313" key="2">
    <source>
        <dbReference type="EMBL" id="NYD25083.1"/>
    </source>
</evidence>
<dbReference type="Proteomes" id="UP000521922">
    <property type="component" value="Unassembled WGS sequence"/>
</dbReference>
<sequence length="141" mass="14860">MGKVHVTVRILNEDSRPAEEDWASLRQHHERLEGGGHPCELAGQNISLAARVIAVVVTYDVITSARAHEKPMPAEEAHADITRCARHQSGRELLRAFVGVSVGPLHRIAGPVALLAAPPGVVVAPSQKLSVAVPPAQTAGG</sequence>
<dbReference type="Gene3D" id="1.10.3210.10">
    <property type="entry name" value="Hypothetical protein af1432"/>
    <property type="match status" value="1"/>
</dbReference>
<gene>
    <name evidence="2" type="ORF">BJ968_004692</name>
</gene>
<dbReference type="AlphaFoldDB" id="A0A7Y9DQW3"/>
<dbReference type="PROSITE" id="PS51832">
    <property type="entry name" value="HD_GYP"/>
    <property type="match status" value="1"/>
</dbReference>
<reference evidence="2 3" key="1">
    <citation type="submission" date="2020-07" db="EMBL/GenBank/DDBJ databases">
        <title>Sequencing the genomes of 1000 actinobacteria strains.</title>
        <authorList>
            <person name="Klenk H.-P."/>
        </authorList>
    </citation>
    <scope>NUCLEOTIDE SEQUENCE [LARGE SCALE GENOMIC DNA]</scope>
    <source>
        <strain evidence="2 3">DSM 7487</strain>
    </source>
</reference>
<dbReference type="PANTHER" id="PTHR45228">
    <property type="entry name" value="CYCLIC DI-GMP PHOSPHODIESTERASE TM_0186-RELATED"/>
    <property type="match status" value="1"/>
</dbReference>
<dbReference type="RefSeq" id="WP_179757247.1">
    <property type="nucleotide sequence ID" value="NZ_BAAAGN010000032.1"/>
</dbReference>
<comment type="caution">
    <text evidence="2">The sequence shown here is derived from an EMBL/GenBank/DDBJ whole genome shotgun (WGS) entry which is preliminary data.</text>
</comment>
<accession>A0A7Y9DQW3</accession>
<organism evidence="2 3">
    <name type="scientific">Kineococcus aurantiacus</name>
    <dbReference type="NCBI Taxonomy" id="37633"/>
    <lineage>
        <taxon>Bacteria</taxon>
        <taxon>Bacillati</taxon>
        <taxon>Actinomycetota</taxon>
        <taxon>Actinomycetes</taxon>
        <taxon>Kineosporiales</taxon>
        <taxon>Kineosporiaceae</taxon>
        <taxon>Kineococcus</taxon>
    </lineage>
</organism>
<evidence type="ECO:0000259" key="1">
    <source>
        <dbReference type="PROSITE" id="PS51832"/>
    </source>
</evidence>
<name>A0A7Y9DQW3_9ACTN</name>